<evidence type="ECO:0000313" key="4">
    <source>
        <dbReference type="Proteomes" id="UP000586827"/>
    </source>
</evidence>
<reference evidence="3 4" key="1">
    <citation type="submission" date="2020-05" db="EMBL/GenBank/DDBJ databases">
        <title>MicrobeNet Type strains.</title>
        <authorList>
            <person name="Nicholson A.C."/>
        </authorList>
    </citation>
    <scope>NUCLEOTIDE SEQUENCE [LARGE SCALE GENOMIC DNA]</scope>
    <source>
        <strain evidence="3 4">JCM 3224</strain>
    </source>
</reference>
<dbReference type="Proteomes" id="UP000586827">
    <property type="component" value="Unassembled WGS sequence"/>
</dbReference>
<sequence length="180" mass="17368">MTRTHHTPVGTRAIAALIAVAAPALLAAPAAADINDLRVLGATAGQQCSISTGCAIRATLTDDRTTPVDFLVDYTAIGTATPIRDSTGAISATLEWHPTRAGTYTVSARQGQNMSTIVYTVTQHSSGCGWFPTGSGTGSAGSGSADSGSADSGSAGSGSAGTGSAGSGSAGSGSASGSAC</sequence>
<dbReference type="EMBL" id="JABELX010000005">
    <property type="protein sequence ID" value="NNH71084.1"/>
    <property type="molecule type" value="Genomic_DNA"/>
</dbReference>
<evidence type="ECO:0000256" key="1">
    <source>
        <dbReference type="SAM" id="MobiDB-lite"/>
    </source>
</evidence>
<keyword evidence="4" id="KW-1185">Reference proteome</keyword>
<proteinExistence type="predicted"/>
<dbReference type="AlphaFoldDB" id="A0A849BXS4"/>
<feature type="signal peptide" evidence="2">
    <location>
        <begin position="1"/>
        <end position="32"/>
    </location>
</feature>
<name>A0A849BXS4_9NOCA</name>
<accession>A0A849BXS4</accession>
<organism evidence="3 4">
    <name type="scientific">Nocardia uniformis</name>
    <dbReference type="NCBI Taxonomy" id="53432"/>
    <lineage>
        <taxon>Bacteria</taxon>
        <taxon>Bacillati</taxon>
        <taxon>Actinomycetota</taxon>
        <taxon>Actinomycetes</taxon>
        <taxon>Mycobacteriales</taxon>
        <taxon>Nocardiaceae</taxon>
        <taxon>Nocardia</taxon>
    </lineage>
</organism>
<feature type="compositionally biased region" description="Low complexity" evidence="1">
    <location>
        <begin position="142"/>
        <end position="154"/>
    </location>
</feature>
<feature type="region of interest" description="Disordered" evidence="1">
    <location>
        <begin position="135"/>
        <end position="180"/>
    </location>
</feature>
<evidence type="ECO:0000256" key="2">
    <source>
        <dbReference type="SAM" id="SignalP"/>
    </source>
</evidence>
<feature type="chain" id="PRO_5032785292" evidence="2">
    <location>
        <begin position="33"/>
        <end position="180"/>
    </location>
</feature>
<gene>
    <name evidence="3" type="ORF">HLB23_14620</name>
</gene>
<comment type="caution">
    <text evidence="3">The sequence shown here is derived from an EMBL/GenBank/DDBJ whole genome shotgun (WGS) entry which is preliminary data.</text>
</comment>
<protein>
    <submittedName>
        <fullName evidence="3">Uncharacterized protein</fullName>
    </submittedName>
</protein>
<evidence type="ECO:0000313" key="3">
    <source>
        <dbReference type="EMBL" id="NNH71084.1"/>
    </source>
</evidence>
<dbReference type="RefSeq" id="WP_170264231.1">
    <property type="nucleotide sequence ID" value="NZ_JABELX010000005.1"/>
</dbReference>
<keyword evidence="2" id="KW-0732">Signal</keyword>
<feature type="compositionally biased region" description="Gly residues" evidence="1">
    <location>
        <begin position="155"/>
        <end position="171"/>
    </location>
</feature>